<reference evidence="11 12" key="1">
    <citation type="journal article" date="2023" name="Plants (Basel)">
        <title>Bridging the Gap: Combining Genomics and Transcriptomics Approaches to Understand Stylosanthes scabra, an Orphan Legume from the Brazilian Caatinga.</title>
        <authorList>
            <person name="Ferreira-Neto J.R.C."/>
            <person name="da Silva M.D."/>
            <person name="Binneck E."/>
            <person name="de Melo N.F."/>
            <person name="da Silva R.H."/>
            <person name="de Melo A.L.T.M."/>
            <person name="Pandolfi V."/>
            <person name="Bustamante F.O."/>
            <person name="Brasileiro-Vidal A.C."/>
            <person name="Benko-Iseppon A.M."/>
        </authorList>
    </citation>
    <scope>NUCLEOTIDE SEQUENCE [LARGE SCALE GENOMIC DNA]</scope>
    <source>
        <tissue evidence="11">Leaves</tissue>
    </source>
</reference>
<comment type="caution">
    <text evidence="11">The sequence shown here is derived from an EMBL/GenBank/DDBJ whole genome shotgun (WGS) entry which is preliminary data.</text>
</comment>
<keyword evidence="3" id="KW-0964">Secreted</keyword>
<keyword evidence="4 9" id="KW-0732">Signal</keyword>
<comment type="subcellular location">
    <subcellularLocation>
        <location evidence="1">Cytoplasmic vesicle</location>
    </subcellularLocation>
    <subcellularLocation>
        <location evidence="2">Secreted</location>
    </subcellularLocation>
</comment>
<name>A0ABU6XNJ7_9FABA</name>
<organism evidence="11 12">
    <name type="scientific">Stylosanthes scabra</name>
    <dbReference type="NCBI Taxonomy" id="79078"/>
    <lineage>
        <taxon>Eukaryota</taxon>
        <taxon>Viridiplantae</taxon>
        <taxon>Streptophyta</taxon>
        <taxon>Embryophyta</taxon>
        <taxon>Tracheophyta</taxon>
        <taxon>Spermatophyta</taxon>
        <taxon>Magnoliopsida</taxon>
        <taxon>eudicotyledons</taxon>
        <taxon>Gunneridae</taxon>
        <taxon>Pentapetalae</taxon>
        <taxon>rosids</taxon>
        <taxon>fabids</taxon>
        <taxon>Fabales</taxon>
        <taxon>Fabaceae</taxon>
        <taxon>Papilionoideae</taxon>
        <taxon>50 kb inversion clade</taxon>
        <taxon>dalbergioids sensu lato</taxon>
        <taxon>Dalbergieae</taxon>
        <taxon>Pterocarpus clade</taxon>
        <taxon>Stylosanthes</taxon>
    </lineage>
</organism>
<dbReference type="Proteomes" id="UP001341840">
    <property type="component" value="Unassembled WGS sequence"/>
</dbReference>
<keyword evidence="12" id="KW-1185">Reference proteome</keyword>
<evidence type="ECO:0000313" key="12">
    <source>
        <dbReference type="Proteomes" id="UP001341840"/>
    </source>
</evidence>
<evidence type="ECO:0000256" key="4">
    <source>
        <dbReference type="ARBA" id="ARBA00022729"/>
    </source>
</evidence>
<feature type="signal peptide" evidence="9">
    <location>
        <begin position="1"/>
        <end position="22"/>
    </location>
</feature>
<dbReference type="EMBL" id="JASCZI010212442">
    <property type="protein sequence ID" value="MED6199472.1"/>
    <property type="molecule type" value="Genomic_DNA"/>
</dbReference>
<evidence type="ECO:0000256" key="2">
    <source>
        <dbReference type="ARBA" id="ARBA00004613"/>
    </source>
</evidence>
<evidence type="ECO:0000256" key="9">
    <source>
        <dbReference type="SAM" id="SignalP"/>
    </source>
</evidence>
<sequence length="121" mass="12815">MGVKERILLMVLSLILCGTTSSSEVAIIRNEGGGAGEHADCLKSLVELRSCSNEILHYFTNGGVDLISYHCCCAINVIAHNCWPALLISLGITLQQAHYLCGYCDASASSPAFALSPSTLP</sequence>
<protein>
    <recommendedName>
        <fullName evidence="10">Prolamin-like domain-containing protein</fullName>
    </recommendedName>
</protein>
<evidence type="ECO:0000256" key="7">
    <source>
        <dbReference type="ARBA" id="ARBA00034457"/>
    </source>
</evidence>
<dbReference type="PANTHER" id="PTHR35293:SF10">
    <property type="entry name" value="EGG CELL-SECRETED PROTEIN 1.2-RELATED"/>
    <property type="match status" value="1"/>
</dbReference>
<evidence type="ECO:0000256" key="1">
    <source>
        <dbReference type="ARBA" id="ARBA00004541"/>
    </source>
</evidence>
<feature type="domain" description="Prolamin-like" evidence="10">
    <location>
        <begin position="40"/>
        <end position="105"/>
    </location>
</feature>
<dbReference type="InterPro" id="IPR044711">
    <property type="entry name" value="EC11-15"/>
</dbReference>
<evidence type="ECO:0000256" key="3">
    <source>
        <dbReference type="ARBA" id="ARBA00022525"/>
    </source>
</evidence>
<dbReference type="PANTHER" id="PTHR35293">
    <property type="entry name" value="EGG CELL-SECRETED PROTEIN 1.5"/>
    <property type="match status" value="1"/>
</dbReference>
<gene>
    <name evidence="11" type="ORF">PIB30_076232</name>
</gene>
<proteinExistence type="inferred from homology"/>
<evidence type="ECO:0000256" key="6">
    <source>
        <dbReference type="ARBA" id="ARBA00023329"/>
    </source>
</evidence>
<dbReference type="InterPro" id="IPR008502">
    <property type="entry name" value="Prolamin-like"/>
</dbReference>
<keyword evidence="6" id="KW-0968">Cytoplasmic vesicle</keyword>
<evidence type="ECO:0000256" key="5">
    <source>
        <dbReference type="ARBA" id="ARBA00023279"/>
    </source>
</evidence>
<evidence type="ECO:0000256" key="8">
    <source>
        <dbReference type="ARBA" id="ARBA00034484"/>
    </source>
</evidence>
<evidence type="ECO:0000313" key="11">
    <source>
        <dbReference type="EMBL" id="MED6199472.1"/>
    </source>
</evidence>
<comment type="similarity">
    <text evidence="8">Belongs to the plant egg cell-secreted peptide family.</text>
</comment>
<evidence type="ECO:0000259" key="10">
    <source>
        <dbReference type="Pfam" id="PF05617"/>
    </source>
</evidence>
<feature type="chain" id="PRO_5046434032" description="Prolamin-like domain-containing protein" evidence="9">
    <location>
        <begin position="23"/>
        <end position="121"/>
    </location>
</feature>
<keyword evidence="5" id="KW-0278">Fertilization</keyword>
<dbReference type="Pfam" id="PF05617">
    <property type="entry name" value="Prolamin_like"/>
    <property type="match status" value="1"/>
</dbReference>
<comment type="function">
    <text evidence="7">Involved in the regulation of gamete interactions during the double fertilization and to prevent multiple-pollen tube attraction; mediates the redistribution of the gamete fusogen HAP2/GCS1 to the cell surface after secretion upon sperm arrival.</text>
</comment>
<accession>A0ABU6XNJ7</accession>